<gene>
    <name evidence="1" type="ORF">EDD65_1151</name>
</gene>
<sequence length="167" mass="20350">MKYRVEKHNEFIQKHNIIGIESFDCNGIKITRNSVIDIIYLSNWEKLNQSHRLQSIIWMFEILVENYELNDYLKALLFIPKKGFETAFANYDKEEKVIFLNPEYIGVNSLFIIWNLFHEIRHAIQYKNQDLISQGYIPMDDFYRSFRYYFTYDGTTYLFNNDEEFQF</sequence>
<comment type="caution">
    <text evidence="1">The sequence shown here is derived from an EMBL/GenBank/DDBJ whole genome shotgun (WGS) entry which is preliminary data.</text>
</comment>
<dbReference type="EMBL" id="SMAE01000015">
    <property type="protein sequence ID" value="TCS86380.1"/>
    <property type="molecule type" value="Genomic_DNA"/>
</dbReference>
<name>A0A4R3KP56_9FIRM</name>
<dbReference type="RefSeq" id="WP_132029495.1">
    <property type="nucleotide sequence ID" value="NZ_CP068564.1"/>
</dbReference>
<proteinExistence type="predicted"/>
<evidence type="ECO:0000313" key="2">
    <source>
        <dbReference type="Proteomes" id="UP000294567"/>
    </source>
</evidence>
<reference evidence="1 2" key="1">
    <citation type="submission" date="2019-03" db="EMBL/GenBank/DDBJ databases">
        <title>Genomic Encyclopedia of Type Strains, Phase IV (KMG-IV): sequencing the most valuable type-strain genomes for metagenomic binning, comparative biology and taxonomic classification.</title>
        <authorList>
            <person name="Goeker M."/>
        </authorList>
    </citation>
    <scope>NUCLEOTIDE SEQUENCE [LARGE SCALE GENOMIC DNA]</scope>
    <source>
        <strain evidence="1 2">DSM 26752</strain>
    </source>
</reference>
<dbReference type="AlphaFoldDB" id="A0A4R3KP56"/>
<dbReference type="Proteomes" id="UP000294567">
    <property type="component" value="Unassembled WGS sequence"/>
</dbReference>
<evidence type="ECO:0000313" key="1">
    <source>
        <dbReference type="EMBL" id="TCS86380.1"/>
    </source>
</evidence>
<accession>A0A4R3KP56</accession>
<keyword evidence="2" id="KW-1185">Reference proteome</keyword>
<organism evidence="1 2">
    <name type="scientific">Keratinibaculum paraultunense</name>
    <dbReference type="NCBI Taxonomy" id="1278232"/>
    <lineage>
        <taxon>Bacteria</taxon>
        <taxon>Bacillati</taxon>
        <taxon>Bacillota</taxon>
        <taxon>Tissierellia</taxon>
        <taxon>Tissierellales</taxon>
        <taxon>Tepidimicrobiaceae</taxon>
        <taxon>Keratinibaculum</taxon>
    </lineage>
</organism>
<protein>
    <submittedName>
        <fullName evidence="1">Uncharacterized protein</fullName>
    </submittedName>
</protein>